<keyword evidence="2" id="KW-0479">Metal-binding</keyword>
<sequence>MEDSSEQSRWVSPAVIGPEAGFSSEAGLLPPAEEEEGLYSEADFTGLPSYFPSPSRSRAVPNYRHSPVRQVYSSSFLNNIPWLDGTGGPALSSPYTPPPSSWPSSPFGKAPMHPSTSSSLYPPVATSSFTSPRDGGPSPGLDAKESLRLQEALKGERLSPLEGAGSSFLTLSSAAGGVYPPHSHSLGHYNSYMASPQDYNAAALYSTPGGWATPSSYSPKLRNKMRLSPPEARECVNCGATATLCGNRPLIRPKKRLIVSKRAGTQCANCHTSTTTLWRRNASGEPVCNACGLYFKLHNVNRPLTMKKDGIQTRNRKVSSKNKKGKKSGAVDLYVDPSRGPCLTRTWAPTPWARPPCFHTATGSIYCPSPPLYPAATLPYSYHPTSGMVPTLV</sequence>
<evidence type="ECO:0000256" key="1">
    <source>
        <dbReference type="ARBA" id="ARBA00004123"/>
    </source>
</evidence>
<keyword evidence="10" id="KW-0539">Nucleus</keyword>
<evidence type="ECO:0000256" key="6">
    <source>
        <dbReference type="ARBA" id="ARBA00023015"/>
    </source>
</evidence>
<evidence type="ECO:0000256" key="7">
    <source>
        <dbReference type="ARBA" id="ARBA00023125"/>
    </source>
</evidence>
<name>A0A9D3RQ97_ANGAN</name>
<dbReference type="GO" id="GO:0005634">
    <property type="term" value="C:nucleus"/>
    <property type="evidence" value="ECO:0007669"/>
    <property type="project" value="UniProtKB-SubCell"/>
</dbReference>
<proteinExistence type="predicted"/>
<feature type="region of interest" description="Disordered" evidence="12">
    <location>
        <begin position="1"/>
        <end position="45"/>
    </location>
</feature>
<evidence type="ECO:0000313" key="14">
    <source>
        <dbReference type="EMBL" id="KAG5838903.1"/>
    </source>
</evidence>
<keyword evidence="4 11" id="KW-0863">Zinc-finger</keyword>
<keyword evidence="3" id="KW-0677">Repeat</keyword>
<dbReference type="PANTHER" id="PTHR10071:SF190">
    <property type="entry name" value="ERYTHROID TRANSCRIPTION FACTOR"/>
    <property type="match status" value="1"/>
</dbReference>
<evidence type="ECO:0000256" key="5">
    <source>
        <dbReference type="ARBA" id="ARBA00022833"/>
    </source>
</evidence>
<dbReference type="FunFam" id="3.30.50.10:FF:000032">
    <property type="entry name" value="Transcription factor GATA-3"/>
    <property type="match status" value="1"/>
</dbReference>
<dbReference type="SUPFAM" id="SSF57716">
    <property type="entry name" value="Glucocorticoid receptor-like (DNA-binding domain)"/>
    <property type="match status" value="1"/>
</dbReference>
<keyword evidence="9" id="KW-0804">Transcription</keyword>
<dbReference type="GO" id="GO:0045165">
    <property type="term" value="P:cell fate commitment"/>
    <property type="evidence" value="ECO:0007669"/>
    <property type="project" value="TreeGrafter"/>
</dbReference>
<evidence type="ECO:0000313" key="15">
    <source>
        <dbReference type="Proteomes" id="UP001044222"/>
    </source>
</evidence>
<dbReference type="Gene3D" id="3.30.50.10">
    <property type="entry name" value="Erythroid Transcription Factor GATA-1, subunit A"/>
    <property type="match status" value="1"/>
</dbReference>
<dbReference type="PANTHER" id="PTHR10071">
    <property type="entry name" value="TRANSCRIPTION FACTOR GATA FAMILY MEMBER"/>
    <property type="match status" value="1"/>
</dbReference>
<accession>A0A9D3RQ97</accession>
<evidence type="ECO:0000256" key="10">
    <source>
        <dbReference type="ARBA" id="ARBA00023242"/>
    </source>
</evidence>
<dbReference type="EMBL" id="JAFIRN010000012">
    <property type="protein sequence ID" value="KAG5838903.1"/>
    <property type="molecule type" value="Genomic_DNA"/>
</dbReference>
<gene>
    <name evidence="14" type="ORF">ANANG_G00228620</name>
</gene>
<dbReference type="InterPro" id="IPR013088">
    <property type="entry name" value="Znf_NHR/GATA"/>
</dbReference>
<keyword evidence="8" id="KW-0010">Activator</keyword>
<comment type="caution">
    <text evidence="14">The sequence shown here is derived from an EMBL/GenBank/DDBJ whole genome shotgun (WGS) entry which is preliminary data.</text>
</comment>
<dbReference type="AlphaFoldDB" id="A0A9D3RQ97"/>
<evidence type="ECO:0000259" key="13">
    <source>
        <dbReference type="PROSITE" id="PS50114"/>
    </source>
</evidence>
<keyword evidence="5" id="KW-0862">Zinc</keyword>
<dbReference type="GO" id="GO:0000122">
    <property type="term" value="P:negative regulation of transcription by RNA polymerase II"/>
    <property type="evidence" value="ECO:0007669"/>
    <property type="project" value="TreeGrafter"/>
</dbReference>
<reference evidence="14" key="1">
    <citation type="submission" date="2021-01" db="EMBL/GenBank/DDBJ databases">
        <title>A chromosome-scale assembly of European eel, Anguilla anguilla.</title>
        <authorList>
            <person name="Henkel C."/>
            <person name="Jong-Raadsen S.A."/>
            <person name="Dufour S."/>
            <person name="Weltzien F.-A."/>
            <person name="Palstra A.P."/>
            <person name="Pelster B."/>
            <person name="Spaink H.P."/>
            <person name="Van Den Thillart G.E."/>
            <person name="Jansen H."/>
            <person name="Zahm M."/>
            <person name="Klopp C."/>
            <person name="Cedric C."/>
            <person name="Louis A."/>
            <person name="Berthelot C."/>
            <person name="Parey E."/>
            <person name="Roest Crollius H."/>
            <person name="Montfort J."/>
            <person name="Robinson-Rechavi M."/>
            <person name="Bucao C."/>
            <person name="Bouchez O."/>
            <person name="Gislard M."/>
            <person name="Lluch J."/>
            <person name="Milhes M."/>
            <person name="Lampietro C."/>
            <person name="Lopez Roques C."/>
            <person name="Donnadieu C."/>
            <person name="Braasch I."/>
            <person name="Desvignes T."/>
            <person name="Postlethwait J."/>
            <person name="Bobe J."/>
            <person name="Guiguen Y."/>
            <person name="Dirks R."/>
        </authorList>
    </citation>
    <scope>NUCLEOTIDE SEQUENCE</scope>
    <source>
        <strain evidence="14">Tag_6206</strain>
        <tissue evidence="14">Liver</tissue>
    </source>
</reference>
<comment type="subcellular location">
    <subcellularLocation>
        <location evidence="1">Nucleus</location>
    </subcellularLocation>
</comment>
<evidence type="ECO:0000256" key="8">
    <source>
        <dbReference type="ARBA" id="ARBA00023159"/>
    </source>
</evidence>
<organism evidence="14 15">
    <name type="scientific">Anguilla anguilla</name>
    <name type="common">European freshwater eel</name>
    <name type="synonym">Muraena anguilla</name>
    <dbReference type="NCBI Taxonomy" id="7936"/>
    <lineage>
        <taxon>Eukaryota</taxon>
        <taxon>Metazoa</taxon>
        <taxon>Chordata</taxon>
        <taxon>Craniata</taxon>
        <taxon>Vertebrata</taxon>
        <taxon>Euteleostomi</taxon>
        <taxon>Actinopterygii</taxon>
        <taxon>Neopterygii</taxon>
        <taxon>Teleostei</taxon>
        <taxon>Anguilliformes</taxon>
        <taxon>Anguillidae</taxon>
        <taxon>Anguilla</taxon>
    </lineage>
</organism>
<evidence type="ECO:0000256" key="2">
    <source>
        <dbReference type="ARBA" id="ARBA00022723"/>
    </source>
</evidence>
<feature type="region of interest" description="Disordered" evidence="12">
    <location>
        <begin position="91"/>
        <end position="143"/>
    </location>
</feature>
<evidence type="ECO:0000256" key="11">
    <source>
        <dbReference type="PROSITE-ProRule" id="PRU00094"/>
    </source>
</evidence>
<dbReference type="PROSITE" id="PS50114">
    <property type="entry name" value="GATA_ZN_FINGER_2"/>
    <property type="match status" value="1"/>
</dbReference>
<dbReference type="PROSITE" id="PS00344">
    <property type="entry name" value="GATA_ZN_FINGER_1"/>
    <property type="match status" value="1"/>
</dbReference>
<dbReference type="GO" id="GO:0000978">
    <property type="term" value="F:RNA polymerase II cis-regulatory region sequence-specific DNA binding"/>
    <property type="evidence" value="ECO:0007669"/>
    <property type="project" value="TreeGrafter"/>
</dbReference>
<dbReference type="GO" id="GO:0008270">
    <property type="term" value="F:zinc ion binding"/>
    <property type="evidence" value="ECO:0007669"/>
    <property type="project" value="UniProtKB-KW"/>
</dbReference>
<dbReference type="CDD" id="cd00202">
    <property type="entry name" value="ZnF_GATA"/>
    <property type="match status" value="1"/>
</dbReference>
<evidence type="ECO:0000256" key="9">
    <source>
        <dbReference type="ARBA" id="ARBA00023163"/>
    </source>
</evidence>
<feature type="domain" description="GATA-type" evidence="13">
    <location>
        <begin position="261"/>
        <end position="314"/>
    </location>
</feature>
<dbReference type="Proteomes" id="UP001044222">
    <property type="component" value="Chromosome 12"/>
</dbReference>
<dbReference type="GO" id="GO:0045944">
    <property type="term" value="P:positive regulation of transcription by RNA polymerase II"/>
    <property type="evidence" value="ECO:0007669"/>
    <property type="project" value="TreeGrafter"/>
</dbReference>
<keyword evidence="15" id="KW-1185">Reference proteome</keyword>
<dbReference type="Pfam" id="PF00320">
    <property type="entry name" value="GATA"/>
    <property type="match status" value="1"/>
</dbReference>
<dbReference type="PRINTS" id="PR00619">
    <property type="entry name" value="GATAZNFINGER"/>
</dbReference>
<dbReference type="GO" id="GO:0000981">
    <property type="term" value="F:DNA-binding transcription factor activity, RNA polymerase II-specific"/>
    <property type="evidence" value="ECO:0007669"/>
    <property type="project" value="TreeGrafter"/>
</dbReference>
<evidence type="ECO:0000256" key="3">
    <source>
        <dbReference type="ARBA" id="ARBA00022737"/>
    </source>
</evidence>
<evidence type="ECO:0000256" key="12">
    <source>
        <dbReference type="SAM" id="MobiDB-lite"/>
    </source>
</evidence>
<dbReference type="SMART" id="SM00401">
    <property type="entry name" value="ZnF_GATA"/>
    <property type="match status" value="1"/>
</dbReference>
<evidence type="ECO:0000256" key="4">
    <source>
        <dbReference type="ARBA" id="ARBA00022771"/>
    </source>
</evidence>
<dbReference type="InterPro" id="IPR000679">
    <property type="entry name" value="Znf_GATA"/>
</dbReference>
<protein>
    <recommendedName>
        <fullName evidence="13">GATA-type domain-containing protein</fullName>
    </recommendedName>
</protein>
<keyword evidence="6" id="KW-0805">Transcription regulation</keyword>
<keyword evidence="7" id="KW-0238">DNA-binding</keyword>
<feature type="compositionally biased region" description="Polar residues" evidence="12">
    <location>
        <begin position="114"/>
        <end position="131"/>
    </location>
</feature>
<dbReference type="InterPro" id="IPR039355">
    <property type="entry name" value="Transcription_factor_GATA"/>
</dbReference>